<dbReference type="PANTHER" id="PTHR38834">
    <property type="entry name" value="PERIPLASMIC SUBSTRATE BINDING PROTEIN FAMILY 3"/>
    <property type="match status" value="1"/>
</dbReference>
<dbReference type="PANTHER" id="PTHR38834:SF3">
    <property type="entry name" value="SOLUTE-BINDING PROTEIN FAMILY 3_N-TERMINAL DOMAIN-CONTAINING PROTEIN"/>
    <property type="match status" value="1"/>
</dbReference>
<evidence type="ECO:0000313" key="4">
    <source>
        <dbReference type="Proteomes" id="UP000256478"/>
    </source>
</evidence>
<dbReference type="Pfam" id="PF00497">
    <property type="entry name" value="SBP_bac_3"/>
    <property type="match status" value="1"/>
</dbReference>
<dbReference type="AlphaFoldDB" id="A0A3E0TMX3"/>
<dbReference type="SMART" id="SM00062">
    <property type="entry name" value="PBPb"/>
    <property type="match status" value="1"/>
</dbReference>
<feature type="chain" id="PRO_5017678961" description="Solute-binding protein family 3/N-terminal domain-containing protein" evidence="1">
    <location>
        <begin position="31"/>
        <end position="311"/>
    </location>
</feature>
<evidence type="ECO:0000256" key="1">
    <source>
        <dbReference type="SAM" id="SignalP"/>
    </source>
</evidence>
<reference evidence="3 4" key="1">
    <citation type="submission" date="2018-08" db="EMBL/GenBank/DDBJ databases">
        <title>Thalassotalea euphylliae genome.</title>
        <authorList>
            <person name="Summers S."/>
            <person name="Rice S.A."/>
            <person name="Freckelton M.L."/>
            <person name="Nedved B.T."/>
            <person name="Hadfield M.G."/>
        </authorList>
    </citation>
    <scope>NUCLEOTIDE SEQUENCE [LARGE SCALE GENOMIC DNA]</scope>
    <source>
        <strain evidence="3 4">H1</strain>
    </source>
</reference>
<protein>
    <recommendedName>
        <fullName evidence="2">Solute-binding protein family 3/N-terminal domain-containing protein</fullName>
    </recommendedName>
</protein>
<dbReference type="Gene3D" id="3.40.190.10">
    <property type="entry name" value="Periplasmic binding protein-like II"/>
    <property type="match status" value="2"/>
</dbReference>
<dbReference type="Proteomes" id="UP000256478">
    <property type="component" value="Unassembled WGS sequence"/>
</dbReference>
<comment type="caution">
    <text evidence="3">The sequence shown here is derived from an EMBL/GenBank/DDBJ whole genome shotgun (WGS) entry which is preliminary data.</text>
</comment>
<dbReference type="InterPro" id="IPR001638">
    <property type="entry name" value="Solute-binding_3/MltF_N"/>
</dbReference>
<evidence type="ECO:0000313" key="3">
    <source>
        <dbReference type="EMBL" id="REL25919.1"/>
    </source>
</evidence>
<feature type="domain" description="Solute-binding protein family 3/N-terminal" evidence="2">
    <location>
        <begin position="81"/>
        <end position="305"/>
    </location>
</feature>
<organism evidence="3 4">
    <name type="scientific">Thalassotalea euphylliae</name>
    <dbReference type="NCBI Taxonomy" id="1655234"/>
    <lineage>
        <taxon>Bacteria</taxon>
        <taxon>Pseudomonadati</taxon>
        <taxon>Pseudomonadota</taxon>
        <taxon>Gammaproteobacteria</taxon>
        <taxon>Alteromonadales</taxon>
        <taxon>Colwelliaceae</taxon>
        <taxon>Thalassotalea</taxon>
    </lineage>
</organism>
<name>A0A3E0TMX3_9GAMM</name>
<dbReference type="OrthoDB" id="8587856at2"/>
<proteinExistence type="predicted"/>
<sequence length="311" mass="34945">MFRWIAFVGCSFVKCSIGLSLLATSYFVSAGANAQLHQLALEVLAPPKLPAQPLEQKHLKQRDLKQKPPEINVDRTRPDLSLNFYTEVYPPSSFYQHGKLSGISIEALHLIWQELGQQAQPIQVIPWARGYRSLQNEANAVLFATSRYQAREHLFQWVGPIFTARYILVANNTLADTSLSDISAGEELAYQHSIAVIRDDITKVLLHKKGAKHLFEAADMKHAESLLANQRVDLLAISESGFNAVLKQAPEKAHQYKVVSLLAEIGDYFAFNKQVPKEIVSQYQKAFDALTPELNQLRIKYGFLKQTSVGK</sequence>
<feature type="signal peptide" evidence="1">
    <location>
        <begin position="1"/>
        <end position="30"/>
    </location>
</feature>
<keyword evidence="1" id="KW-0732">Signal</keyword>
<evidence type="ECO:0000259" key="2">
    <source>
        <dbReference type="SMART" id="SM00062"/>
    </source>
</evidence>
<gene>
    <name evidence="3" type="ORF">DXX93_04660</name>
</gene>
<accession>A0A3E0TMX3</accession>
<dbReference type="EMBL" id="QUOU01000001">
    <property type="protein sequence ID" value="REL25919.1"/>
    <property type="molecule type" value="Genomic_DNA"/>
</dbReference>
<dbReference type="SUPFAM" id="SSF53850">
    <property type="entry name" value="Periplasmic binding protein-like II"/>
    <property type="match status" value="1"/>
</dbReference>